<dbReference type="Proteomes" id="UP001628179">
    <property type="component" value="Unassembled WGS sequence"/>
</dbReference>
<gene>
    <name evidence="2" type="primary">VPS24_2</name>
    <name evidence="2" type="ORF">MFIFM68171_08607</name>
</gene>
<keyword evidence="3" id="KW-1185">Reference proteome</keyword>
<dbReference type="GeneID" id="98179350"/>
<accession>A0ABQ0GKW3</accession>
<evidence type="ECO:0000313" key="3">
    <source>
        <dbReference type="Proteomes" id="UP001628179"/>
    </source>
</evidence>
<feature type="compositionally biased region" description="Acidic residues" evidence="1">
    <location>
        <begin position="10"/>
        <end position="20"/>
    </location>
</feature>
<dbReference type="EMBL" id="BAAFSV010000005">
    <property type="protein sequence ID" value="GAB1318397.1"/>
    <property type="molecule type" value="Genomic_DNA"/>
</dbReference>
<proteinExistence type="predicted"/>
<evidence type="ECO:0000313" key="2">
    <source>
        <dbReference type="EMBL" id="GAB1318397.1"/>
    </source>
</evidence>
<name>A0ABQ0GKW3_9PEZI</name>
<protein>
    <submittedName>
        <fullName evidence="2">Vacuolar protein-sorting-associated protein 24</fullName>
    </submittedName>
</protein>
<evidence type="ECO:0000256" key="1">
    <source>
        <dbReference type="SAM" id="MobiDB-lite"/>
    </source>
</evidence>
<organism evidence="2 3">
    <name type="scientific">Madurella fahalii</name>
    <dbReference type="NCBI Taxonomy" id="1157608"/>
    <lineage>
        <taxon>Eukaryota</taxon>
        <taxon>Fungi</taxon>
        <taxon>Dikarya</taxon>
        <taxon>Ascomycota</taxon>
        <taxon>Pezizomycotina</taxon>
        <taxon>Sordariomycetes</taxon>
        <taxon>Sordariomycetidae</taxon>
        <taxon>Sordariales</taxon>
        <taxon>Sordariales incertae sedis</taxon>
        <taxon>Madurella</taxon>
    </lineage>
</organism>
<feature type="region of interest" description="Disordered" evidence="1">
    <location>
        <begin position="1"/>
        <end position="20"/>
    </location>
</feature>
<dbReference type="RefSeq" id="XP_070920128.1">
    <property type="nucleotide sequence ID" value="XM_071064027.1"/>
</dbReference>
<comment type="caution">
    <text evidence="2">The sequence shown here is derived from an EMBL/GenBank/DDBJ whole genome shotgun (WGS) entry which is preliminary data.</text>
</comment>
<reference evidence="2 3" key="1">
    <citation type="submission" date="2024-09" db="EMBL/GenBank/DDBJ databases">
        <title>Itraconazole resistance in Madurella fahalii resulting from another homologue of gene encoding cytochrome P450 14-alpha sterol demethylase (CYP51).</title>
        <authorList>
            <person name="Yoshioka I."/>
            <person name="Fahal A.H."/>
            <person name="Kaneko S."/>
            <person name="Yaguchi T."/>
        </authorList>
    </citation>
    <scope>NUCLEOTIDE SEQUENCE [LARGE SCALE GENOMIC DNA]</scope>
    <source>
        <strain evidence="2 3">IFM 68171</strain>
    </source>
</reference>
<sequence>MVGESLPGDDLVEMEEETAEGEVDKVLGEILKGRLDVTGKLPVTPIAQKLPAVSPLQEEGGGRKKTRRL</sequence>